<keyword evidence="5 7" id="KW-1133">Transmembrane helix</keyword>
<keyword evidence="6 7" id="KW-0472">Membrane</keyword>
<protein>
    <submittedName>
        <fullName evidence="9">MFS transporter</fullName>
    </submittedName>
</protein>
<feature type="domain" description="Major facilitator superfamily (MFS) profile" evidence="8">
    <location>
        <begin position="168"/>
        <end position="421"/>
    </location>
</feature>
<feature type="transmembrane region" description="Helical" evidence="7">
    <location>
        <begin position="12"/>
        <end position="37"/>
    </location>
</feature>
<dbReference type="RefSeq" id="WP_253762285.1">
    <property type="nucleotide sequence ID" value="NZ_JAMZDZ010000001.1"/>
</dbReference>
<dbReference type="PROSITE" id="PS50850">
    <property type="entry name" value="MFS"/>
    <property type="match status" value="1"/>
</dbReference>
<dbReference type="InterPro" id="IPR020846">
    <property type="entry name" value="MFS_dom"/>
</dbReference>
<feature type="transmembrane region" description="Helical" evidence="7">
    <location>
        <begin position="310"/>
        <end position="336"/>
    </location>
</feature>
<evidence type="ECO:0000313" key="9">
    <source>
        <dbReference type="EMBL" id="MFC4137074.1"/>
    </source>
</evidence>
<keyword evidence="10" id="KW-1185">Reference proteome</keyword>
<feature type="transmembrane region" description="Helical" evidence="7">
    <location>
        <begin position="256"/>
        <end position="274"/>
    </location>
</feature>
<gene>
    <name evidence="9" type="ORF">ACFOZ4_41260</name>
</gene>
<feature type="transmembrane region" description="Helical" evidence="7">
    <location>
        <begin position="348"/>
        <end position="370"/>
    </location>
</feature>
<dbReference type="Proteomes" id="UP001595816">
    <property type="component" value="Unassembled WGS sequence"/>
</dbReference>
<feature type="transmembrane region" description="Helical" evidence="7">
    <location>
        <begin position="376"/>
        <end position="397"/>
    </location>
</feature>
<dbReference type="PANTHER" id="PTHR23513">
    <property type="entry name" value="INTEGRAL MEMBRANE EFFLUX PROTEIN-RELATED"/>
    <property type="match status" value="1"/>
</dbReference>
<dbReference type="InterPro" id="IPR010290">
    <property type="entry name" value="TM_effector"/>
</dbReference>
<evidence type="ECO:0000256" key="4">
    <source>
        <dbReference type="ARBA" id="ARBA00022692"/>
    </source>
</evidence>
<comment type="subcellular location">
    <subcellularLocation>
        <location evidence="1">Cell membrane</location>
        <topology evidence="1">Multi-pass membrane protein</topology>
    </subcellularLocation>
</comment>
<dbReference type="EMBL" id="JBHSAY010000035">
    <property type="protein sequence ID" value="MFC4137074.1"/>
    <property type="molecule type" value="Genomic_DNA"/>
</dbReference>
<dbReference type="InterPro" id="IPR036259">
    <property type="entry name" value="MFS_trans_sf"/>
</dbReference>
<feature type="transmembrane region" description="Helical" evidence="7">
    <location>
        <begin position="222"/>
        <end position="244"/>
    </location>
</feature>
<feature type="transmembrane region" description="Helical" evidence="7">
    <location>
        <begin position="163"/>
        <end position="184"/>
    </location>
</feature>
<dbReference type="SUPFAM" id="SSF103473">
    <property type="entry name" value="MFS general substrate transporter"/>
    <property type="match status" value="1"/>
</dbReference>
<accession>A0ABV8M2Y1</accession>
<evidence type="ECO:0000256" key="1">
    <source>
        <dbReference type="ARBA" id="ARBA00004651"/>
    </source>
</evidence>
<sequence>MQFAPLRQRNFALLWWAGLISIAGDWTLRIALPIYVLQLTGSALATSGAVIAALIPTLLFGLVAGVYVDRWDRRTVLLVVSVLHGVTLLPLLAVDSAGGLWIVYAVLFIQSTLSQLFQPAENALLPNLVTAEHLPAANSLNTLNNNIARLAGPALGGLLTASLGLTGVVVVDAVSFLLSAALVAGIRGRFAVVRDADTPPLGVRRELAEGLRTAYSSPMLRALLGIVTAICVGEGIMGALFPVFVTGPLHGGARELGWTMSAQAIGGITGGLLSGRIAARIAPKQLLTWSLVVFGLIDLAIFNYPRWTGVMWPGLALFVIVGVPSVLSGVAWMTLLQGAVGDAYRGRIFSLMMVLQSLAALLGAGLAGTLAARLGVMNLLTVQGAVPVLCGIGFALISSRLGDRPYPAVVSPERQPVAEAS</sequence>
<name>A0ABV8M2Y1_9ACTN</name>
<evidence type="ECO:0000313" key="10">
    <source>
        <dbReference type="Proteomes" id="UP001595816"/>
    </source>
</evidence>
<dbReference type="Gene3D" id="1.20.1250.20">
    <property type="entry name" value="MFS general substrate transporter like domains"/>
    <property type="match status" value="1"/>
</dbReference>
<dbReference type="CDD" id="cd06173">
    <property type="entry name" value="MFS_MefA_like"/>
    <property type="match status" value="1"/>
</dbReference>
<proteinExistence type="predicted"/>
<comment type="caution">
    <text evidence="9">The sequence shown here is derived from an EMBL/GenBank/DDBJ whole genome shotgun (WGS) entry which is preliminary data.</text>
</comment>
<evidence type="ECO:0000256" key="7">
    <source>
        <dbReference type="SAM" id="Phobius"/>
    </source>
</evidence>
<evidence type="ECO:0000256" key="2">
    <source>
        <dbReference type="ARBA" id="ARBA00022448"/>
    </source>
</evidence>
<keyword evidence="3" id="KW-1003">Cell membrane</keyword>
<keyword evidence="2" id="KW-0813">Transport</keyword>
<feature type="transmembrane region" description="Helical" evidence="7">
    <location>
        <begin position="76"/>
        <end position="109"/>
    </location>
</feature>
<keyword evidence="4 7" id="KW-0812">Transmembrane</keyword>
<dbReference type="PANTHER" id="PTHR23513:SF6">
    <property type="entry name" value="MAJOR FACILITATOR SUPERFAMILY ASSOCIATED DOMAIN-CONTAINING PROTEIN"/>
    <property type="match status" value="1"/>
</dbReference>
<dbReference type="Pfam" id="PF05977">
    <property type="entry name" value="MFS_3"/>
    <property type="match status" value="1"/>
</dbReference>
<evidence type="ECO:0000259" key="8">
    <source>
        <dbReference type="PROSITE" id="PS50850"/>
    </source>
</evidence>
<evidence type="ECO:0000256" key="3">
    <source>
        <dbReference type="ARBA" id="ARBA00022475"/>
    </source>
</evidence>
<evidence type="ECO:0000256" key="5">
    <source>
        <dbReference type="ARBA" id="ARBA00022989"/>
    </source>
</evidence>
<organism evidence="9 10">
    <name type="scientific">Hamadaea flava</name>
    <dbReference type="NCBI Taxonomy" id="1742688"/>
    <lineage>
        <taxon>Bacteria</taxon>
        <taxon>Bacillati</taxon>
        <taxon>Actinomycetota</taxon>
        <taxon>Actinomycetes</taxon>
        <taxon>Micromonosporales</taxon>
        <taxon>Micromonosporaceae</taxon>
        <taxon>Hamadaea</taxon>
    </lineage>
</organism>
<reference evidence="10" key="1">
    <citation type="journal article" date="2019" name="Int. J. Syst. Evol. Microbiol.">
        <title>The Global Catalogue of Microorganisms (GCM) 10K type strain sequencing project: providing services to taxonomists for standard genome sequencing and annotation.</title>
        <authorList>
            <consortium name="The Broad Institute Genomics Platform"/>
            <consortium name="The Broad Institute Genome Sequencing Center for Infectious Disease"/>
            <person name="Wu L."/>
            <person name="Ma J."/>
        </authorList>
    </citation>
    <scope>NUCLEOTIDE SEQUENCE [LARGE SCALE GENOMIC DNA]</scope>
    <source>
        <strain evidence="10">CGMCC 4.7289</strain>
    </source>
</reference>
<feature type="transmembrane region" description="Helical" evidence="7">
    <location>
        <begin position="286"/>
        <end position="304"/>
    </location>
</feature>
<feature type="transmembrane region" description="Helical" evidence="7">
    <location>
        <begin position="43"/>
        <end position="64"/>
    </location>
</feature>
<evidence type="ECO:0000256" key="6">
    <source>
        <dbReference type="ARBA" id="ARBA00023136"/>
    </source>
</evidence>